<keyword evidence="3" id="KW-1185">Reference proteome</keyword>
<dbReference type="Proteomes" id="UP000256373">
    <property type="component" value="Unassembled WGS sequence"/>
</dbReference>
<keyword evidence="1" id="KW-1277">Toxin-antitoxin system</keyword>
<dbReference type="InterPro" id="IPR035093">
    <property type="entry name" value="RelE/ParE_toxin_dom_sf"/>
</dbReference>
<protein>
    <submittedName>
        <fullName evidence="2">Type II toxin-antitoxin system RelE/ParE family toxin</fullName>
    </submittedName>
</protein>
<comment type="caution">
    <text evidence="2">The sequence shown here is derived from an EMBL/GenBank/DDBJ whole genome shotgun (WGS) entry which is preliminary data.</text>
</comment>
<evidence type="ECO:0000256" key="1">
    <source>
        <dbReference type="ARBA" id="ARBA00022649"/>
    </source>
</evidence>
<organism evidence="2 3">
    <name type="scientific">Dyadobacter luteus</name>
    <dbReference type="NCBI Taxonomy" id="2259619"/>
    <lineage>
        <taxon>Bacteria</taxon>
        <taxon>Pseudomonadati</taxon>
        <taxon>Bacteroidota</taxon>
        <taxon>Cytophagia</taxon>
        <taxon>Cytophagales</taxon>
        <taxon>Spirosomataceae</taxon>
        <taxon>Dyadobacter</taxon>
    </lineage>
</organism>
<dbReference type="Pfam" id="PF05016">
    <property type="entry name" value="ParE_toxin"/>
    <property type="match status" value="1"/>
</dbReference>
<evidence type="ECO:0000313" key="3">
    <source>
        <dbReference type="Proteomes" id="UP000256373"/>
    </source>
</evidence>
<sequence>MYRAVILPAANIDIQEAALWYNDQQHGLGRRFIRLVRTKVNKILRDPQFYVVRYSDVRTALLDVFPFMIHFSIEEKIKTVLIIAVLHTSRNPALWREKV</sequence>
<reference evidence="2 3" key="1">
    <citation type="submission" date="2018-07" db="EMBL/GenBank/DDBJ databases">
        <title>Dyadobacter roseus sp. nov., isolated from rose rhizosphere soil.</title>
        <authorList>
            <person name="Chen L."/>
        </authorList>
    </citation>
    <scope>NUCLEOTIDE SEQUENCE [LARGE SCALE GENOMIC DNA]</scope>
    <source>
        <strain evidence="2 3">RS19</strain>
    </source>
</reference>
<dbReference type="OrthoDB" id="595476at2"/>
<evidence type="ECO:0000313" key="2">
    <source>
        <dbReference type="EMBL" id="REA62060.1"/>
    </source>
</evidence>
<proteinExistence type="predicted"/>
<dbReference type="EMBL" id="QNUL01000006">
    <property type="protein sequence ID" value="REA62060.1"/>
    <property type="molecule type" value="Genomic_DNA"/>
</dbReference>
<dbReference type="AlphaFoldDB" id="A0A3D8YCB2"/>
<name>A0A3D8YCB2_9BACT</name>
<accession>A0A3D8YCB2</accession>
<dbReference type="Gene3D" id="3.30.2310.20">
    <property type="entry name" value="RelE-like"/>
    <property type="match status" value="1"/>
</dbReference>
<gene>
    <name evidence="2" type="ORF">DSL64_10405</name>
</gene>
<dbReference type="InterPro" id="IPR007712">
    <property type="entry name" value="RelE/ParE_toxin"/>
</dbReference>